<keyword evidence="3" id="KW-1185">Reference proteome</keyword>
<dbReference type="AlphaFoldDB" id="A0A9Q3IHA8"/>
<protein>
    <submittedName>
        <fullName evidence="2">Uncharacterized protein</fullName>
    </submittedName>
</protein>
<proteinExistence type="predicted"/>
<dbReference type="OrthoDB" id="3267566at2759"/>
<evidence type="ECO:0000256" key="1">
    <source>
        <dbReference type="SAM" id="MobiDB-lite"/>
    </source>
</evidence>
<feature type="region of interest" description="Disordered" evidence="1">
    <location>
        <begin position="1"/>
        <end position="132"/>
    </location>
</feature>
<sequence length="421" mass="46311">MPVQHSPPARQTRSQARTEAVLTQTPRVPLDGTPAAPQLRAQLDRGPHLEGAAPSRKEGRGPRRPNPFSVVVGGFPGPLRTTFKGPGEEEQENPVEEEDSDGTEGVPYPVGASQGTGGPPLSQSNQPVSHQSEPSLLAIIQQMTQNMANFQAALSSEESRPPAFKTPSLKEPQCFDGTQPFKVRSFIQSSQLCILDTCVKKSLKLFVFSSLSDVFYSILIDSGATNSFIAKMFVHKYSLTMSELLEKIPLIIMDSSDSPSLYVTHHTKYIDYHYPSNSFSNAFSSEKSCEALVGYSRTPSFLSSFHIPSLNSHQSLLSSRDEVFKEIQDFGEDNSVSSLILFLGNRYLPPSSYHDSLEGLLDEEEEPEEIEMVMKVVPSAYHQYLDVLSKVKAEKLPPNGACDHHIELEGSLPPVGDIYPL</sequence>
<evidence type="ECO:0000313" key="3">
    <source>
        <dbReference type="Proteomes" id="UP000765509"/>
    </source>
</evidence>
<feature type="compositionally biased region" description="Acidic residues" evidence="1">
    <location>
        <begin position="88"/>
        <end position="102"/>
    </location>
</feature>
<evidence type="ECO:0000313" key="2">
    <source>
        <dbReference type="EMBL" id="MBW0540567.1"/>
    </source>
</evidence>
<gene>
    <name evidence="2" type="ORF">O181_080282</name>
</gene>
<dbReference type="Pfam" id="PF08284">
    <property type="entry name" value="RVP_2"/>
    <property type="match status" value="1"/>
</dbReference>
<dbReference type="Proteomes" id="UP000765509">
    <property type="component" value="Unassembled WGS sequence"/>
</dbReference>
<name>A0A9Q3IHA8_9BASI</name>
<feature type="compositionally biased region" description="Polar residues" evidence="1">
    <location>
        <begin position="9"/>
        <end position="26"/>
    </location>
</feature>
<feature type="compositionally biased region" description="Polar residues" evidence="1">
    <location>
        <begin position="121"/>
        <end position="132"/>
    </location>
</feature>
<dbReference type="EMBL" id="AVOT02045210">
    <property type="protein sequence ID" value="MBW0540567.1"/>
    <property type="molecule type" value="Genomic_DNA"/>
</dbReference>
<organism evidence="2 3">
    <name type="scientific">Austropuccinia psidii MF-1</name>
    <dbReference type="NCBI Taxonomy" id="1389203"/>
    <lineage>
        <taxon>Eukaryota</taxon>
        <taxon>Fungi</taxon>
        <taxon>Dikarya</taxon>
        <taxon>Basidiomycota</taxon>
        <taxon>Pucciniomycotina</taxon>
        <taxon>Pucciniomycetes</taxon>
        <taxon>Pucciniales</taxon>
        <taxon>Sphaerophragmiaceae</taxon>
        <taxon>Austropuccinia</taxon>
    </lineage>
</organism>
<comment type="caution">
    <text evidence="2">The sequence shown here is derived from an EMBL/GenBank/DDBJ whole genome shotgun (WGS) entry which is preliminary data.</text>
</comment>
<reference evidence="2" key="1">
    <citation type="submission" date="2021-03" db="EMBL/GenBank/DDBJ databases">
        <title>Draft genome sequence of rust myrtle Austropuccinia psidii MF-1, a brazilian biotype.</title>
        <authorList>
            <person name="Quecine M.C."/>
            <person name="Pachon D.M.R."/>
            <person name="Bonatelli M.L."/>
            <person name="Correr F.H."/>
            <person name="Franceschini L.M."/>
            <person name="Leite T.F."/>
            <person name="Margarido G.R.A."/>
            <person name="Almeida C.A."/>
            <person name="Ferrarezi J.A."/>
            <person name="Labate C.A."/>
        </authorList>
    </citation>
    <scope>NUCLEOTIDE SEQUENCE</scope>
    <source>
        <strain evidence="2">MF-1</strain>
    </source>
</reference>
<accession>A0A9Q3IHA8</accession>